<dbReference type="EMBL" id="AWWI01000060">
    <property type="protein sequence ID" value="PIL20467.1"/>
    <property type="molecule type" value="Genomic_DNA"/>
</dbReference>
<feature type="transmembrane region" description="Helical" evidence="1">
    <location>
        <begin position="26"/>
        <end position="48"/>
    </location>
</feature>
<reference evidence="2 3" key="1">
    <citation type="submission" date="2013-09" db="EMBL/GenBank/DDBJ databases">
        <title>Genome sequencing of Phaeobacter antarcticus sp. nov. SM1211.</title>
        <authorList>
            <person name="Zhang X.-Y."/>
            <person name="Liu C."/>
            <person name="Chen X.-L."/>
            <person name="Xie B.-B."/>
            <person name="Qin Q.-L."/>
            <person name="Rong J.-C."/>
            <person name="Zhang Y.-Z."/>
        </authorList>
    </citation>
    <scope>NUCLEOTIDE SEQUENCE [LARGE SCALE GENOMIC DNA]</scope>
    <source>
        <strain evidence="2 3">SM1211</strain>
    </source>
</reference>
<evidence type="ECO:0000256" key="1">
    <source>
        <dbReference type="SAM" id="Phobius"/>
    </source>
</evidence>
<protein>
    <submittedName>
        <fullName evidence="2">Uncharacterized protein</fullName>
    </submittedName>
</protein>
<keyword evidence="1" id="KW-0472">Membrane</keyword>
<organism evidence="2 3">
    <name type="scientific">Puniceibacterium antarcticum</name>
    <dbReference type="NCBI Taxonomy" id="1206336"/>
    <lineage>
        <taxon>Bacteria</taxon>
        <taxon>Pseudomonadati</taxon>
        <taxon>Pseudomonadota</taxon>
        <taxon>Alphaproteobacteria</taxon>
        <taxon>Rhodobacterales</taxon>
        <taxon>Paracoccaceae</taxon>
        <taxon>Puniceibacterium</taxon>
    </lineage>
</organism>
<sequence length="52" mass="5502">MTSFFAVNAAMSHSTHRGPVVPRPRYTLGAALLLALVLALPFGILALVQLVV</sequence>
<dbReference type="Proteomes" id="UP000231259">
    <property type="component" value="Unassembled WGS sequence"/>
</dbReference>
<comment type="caution">
    <text evidence="2">The sequence shown here is derived from an EMBL/GenBank/DDBJ whole genome shotgun (WGS) entry which is preliminary data.</text>
</comment>
<keyword evidence="1" id="KW-1133">Transmembrane helix</keyword>
<evidence type="ECO:0000313" key="3">
    <source>
        <dbReference type="Proteomes" id="UP000231259"/>
    </source>
</evidence>
<accession>A0A2G8RFX5</accession>
<keyword evidence="3" id="KW-1185">Reference proteome</keyword>
<name>A0A2G8RFX5_9RHOB</name>
<keyword evidence="1" id="KW-0812">Transmembrane</keyword>
<evidence type="ECO:0000313" key="2">
    <source>
        <dbReference type="EMBL" id="PIL20467.1"/>
    </source>
</evidence>
<gene>
    <name evidence="2" type="ORF">P775_08030</name>
</gene>
<dbReference type="AlphaFoldDB" id="A0A2G8RFX5"/>
<proteinExistence type="predicted"/>